<dbReference type="SUPFAM" id="SSF46894">
    <property type="entry name" value="C-terminal effector domain of the bipartite response regulators"/>
    <property type="match status" value="1"/>
</dbReference>
<accession>A0A4Q7J4E1</accession>
<dbReference type="OrthoDB" id="4266042at2"/>
<dbReference type="Gene3D" id="1.10.10.10">
    <property type="entry name" value="Winged helix-like DNA-binding domain superfamily/Winged helix DNA-binding domain"/>
    <property type="match status" value="1"/>
</dbReference>
<dbReference type="Pfam" id="PF00196">
    <property type="entry name" value="GerE"/>
    <property type="match status" value="1"/>
</dbReference>
<dbReference type="GO" id="GO:0006355">
    <property type="term" value="P:regulation of DNA-templated transcription"/>
    <property type="evidence" value="ECO:0007669"/>
    <property type="project" value="InterPro"/>
</dbReference>
<gene>
    <name evidence="5" type="ORF">EWH70_24550</name>
</gene>
<evidence type="ECO:0000256" key="1">
    <source>
        <dbReference type="ARBA" id="ARBA00023015"/>
    </source>
</evidence>
<protein>
    <recommendedName>
        <fullName evidence="4">HTH luxR-type domain-containing protein</fullName>
    </recommendedName>
</protein>
<evidence type="ECO:0000256" key="2">
    <source>
        <dbReference type="ARBA" id="ARBA00023125"/>
    </source>
</evidence>
<dbReference type="RefSeq" id="WP_130477835.1">
    <property type="nucleotide sequence ID" value="NZ_SFCC01000012.1"/>
</dbReference>
<dbReference type="CDD" id="cd06170">
    <property type="entry name" value="LuxR_C_like"/>
    <property type="match status" value="1"/>
</dbReference>
<evidence type="ECO:0000313" key="5">
    <source>
        <dbReference type="EMBL" id="RZQ61532.1"/>
    </source>
</evidence>
<dbReference type="InterPro" id="IPR036388">
    <property type="entry name" value="WH-like_DNA-bd_sf"/>
</dbReference>
<dbReference type="EMBL" id="SFCC01000012">
    <property type="protein sequence ID" value="RZQ61532.1"/>
    <property type="molecule type" value="Genomic_DNA"/>
</dbReference>
<keyword evidence="6" id="KW-1185">Reference proteome</keyword>
<sequence length="218" mass="22647">MTHTLSERPAGSTTSRPGVADLLASATTEIVVLAADPAGVLPAALLRHLYRADLVPGVRFRVLVPDNARLAPKAAARLRALSTAGAVVRTAPEVFTDVLVVDGALAIVPADRAPGGAAVLDLPGVVGTFLELFARGWAGAVPLLAADLPQTELSARERDLLLLLSEGCTDDSAAARLDVSVRTVRRMVADLMHRLGARSRFQAGAKAAGRGWLLPATT</sequence>
<keyword evidence="3" id="KW-0804">Transcription</keyword>
<feature type="domain" description="HTH luxR-type" evidence="4">
    <location>
        <begin position="146"/>
        <end position="211"/>
    </location>
</feature>
<dbReference type="AlphaFoldDB" id="A0A4Q7J4E1"/>
<dbReference type="InterPro" id="IPR016032">
    <property type="entry name" value="Sig_transdc_resp-reg_C-effctor"/>
</dbReference>
<reference evidence="5 6" key="1">
    <citation type="submission" date="2019-02" db="EMBL/GenBank/DDBJ databases">
        <title>Draft genome sequence of Amycolatopsis sp. 8-3EHSu isolated from roots of Suaeda maritima.</title>
        <authorList>
            <person name="Duangmal K."/>
            <person name="Chantavorakit T."/>
        </authorList>
    </citation>
    <scope>NUCLEOTIDE SEQUENCE [LARGE SCALE GENOMIC DNA]</scope>
    <source>
        <strain evidence="5 6">8-3EHSu</strain>
    </source>
</reference>
<dbReference type="PROSITE" id="PS50043">
    <property type="entry name" value="HTH_LUXR_2"/>
    <property type="match status" value="1"/>
</dbReference>
<comment type="caution">
    <text evidence="5">The sequence shown here is derived from an EMBL/GenBank/DDBJ whole genome shotgun (WGS) entry which is preliminary data.</text>
</comment>
<organism evidence="5 6">
    <name type="scientific">Amycolatopsis suaedae</name>
    <dbReference type="NCBI Taxonomy" id="2510978"/>
    <lineage>
        <taxon>Bacteria</taxon>
        <taxon>Bacillati</taxon>
        <taxon>Actinomycetota</taxon>
        <taxon>Actinomycetes</taxon>
        <taxon>Pseudonocardiales</taxon>
        <taxon>Pseudonocardiaceae</taxon>
        <taxon>Amycolatopsis</taxon>
    </lineage>
</organism>
<dbReference type="PANTHER" id="PTHR44688:SF16">
    <property type="entry name" value="DNA-BINDING TRANSCRIPTIONAL ACTIVATOR DEVR_DOSR"/>
    <property type="match status" value="1"/>
</dbReference>
<evidence type="ECO:0000313" key="6">
    <source>
        <dbReference type="Proteomes" id="UP000292003"/>
    </source>
</evidence>
<dbReference type="GO" id="GO:0003677">
    <property type="term" value="F:DNA binding"/>
    <property type="evidence" value="ECO:0007669"/>
    <property type="project" value="UniProtKB-KW"/>
</dbReference>
<dbReference type="InterPro" id="IPR000792">
    <property type="entry name" value="Tscrpt_reg_LuxR_C"/>
</dbReference>
<keyword evidence="1" id="KW-0805">Transcription regulation</keyword>
<evidence type="ECO:0000259" key="4">
    <source>
        <dbReference type="PROSITE" id="PS50043"/>
    </source>
</evidence>
<keyword evidence="2" id="KW-0238">DNA-binding</keyword>
<dbReference type="PRINTS" id="PR00038">
    <property type="entry name" value="HTHLUXR"/>
</dbReference>
<evidence type="ECO:0000256" key="3">
    <source>
        <dbReference type="ARBA" id="ARBA00023163"/>
    </source>
</evidence>
<name>A0A4Q7J4E1_9PSEU</name>
<dbReference type="PANTHER" id="PTHR44688">
    <property type="entry name" value="DNA-BINDING TRANSCRIPTIONAL ACTIVATOR DEVR_DOSR"/>
    <property type="match status" value="1"/>
</dbReference>
<dbReference type="Proteomes" id="UP000292003">
    <property type="component" value="Unassembled WGS sequence"/>
</dbReference>
<proteinExistence type="predicted"/>
<dbReference type="SMART" id="SM00421">
    <property type="entry name" value="HTH_LUXR"/>
    <property type="match status" value="1"/>
</dbReference>